<evidence type="ECO:0000256" key="2">
    <source>
        <dbReference type="ARBA" id="ARBA00022814"/>
    </source>
</evidence>
<proteinExistence type="inferred from homology"/>
<dbReference type="PANTHER" id="PTHR11078:SF3">
    <property type="entry name" value="ANTITERMINATION NUSB DOMAIN-CONTAINING PROTEIN"/>
    <property type="match status" value="1"/>
</dbReference>
<dbReference type="AlphaFoldDB" id="A0A9D1N486"/>
<dbReference type="PANTHER" id="PTHR11078">
    <property type="entry name" value="N UTILIZATION SUBSTANCE PROTEIN B-RELATED"/>
    <property type="match status" value="1"/>
</dbReference>
<evidence type="ECO:0000256" key="1">
    <source>
        <dbReference type="ARBA" id="ARBA00005952"/>
    </source>
</evidence>
<comment type="similarity">
    <text evidence="1 6">Belongs to the NusB family.</text>
</comment>
<organism evidence="8 9">
    <name type="scientific">Candidatus Aphodomorpha intestinavium</name>
    <dbReference type="NCBI Taxonomy" id="2840672"/>
    <lineage>
        <taxon>Bacteria</taxon>
        <taxon>Bacillati</taxon>
        <taxon>Bacillota</taxon>
        <taxon>Clostridia</taxon>
        <taxon>Eubacteriales</taxon>
        <taxon>Candidatus Aphodomorpha</taxon>
    </lineage>
</organism>
<name>A0A9D1N486_9FIRM</name>
<dbReference type="GO" id="GO:0003723">
    <property type="term" value="F:RNA binding"/>
    <property type="evidence" value="ECO:0007669"/>
    <property type="project" value="UniProtKB-UniRule"/>
</dbReference>
<dbReference type="SUPFAM" id="SSF48013">
    <property type="entry name" value="NusB-like"/>
    <property type="match status" value="1"/>
</dbReference>
<dbReference type="InterPro" id="IPR035926">
    <property type="entry name" value="NusB-like_sf"/>
</dbReference>
<dbReference type="GO" id="GO:0006353">
    <property type="term" value="P:DNA-templated transcription termination"/>
    <property type="evidence" value="ECO:0007669"/>
    <property type="project" value="UniProtKB-UniRule"/>
</dbReference>
<keyword evidence="2 6" id="KW-0889">Transcription antitermination</keyword>
<dbReference type="Pfam" id="PF01029">
    <property type="entry name" value="NusB"/>
    <property type="match status" value="1"/>
</dbReference>
<dbReference type="GO" id="GO:0031564">
    <property type="term" value="P:transcription antitermination"/>
    <property type="evidence" value="ECO:0007669"/>
    <property type="project" value="UniProtKB-KW"/>
</dbReference>
<evidence type="ECO:0000256" key="6">
    <source>
        <dbReference type="HAMAP-Rule" id="MF_00073"/>
    </source>
</evidence>
<dbReference type="EMBL" id="DVNZ01000133">
    <property type="protein sequence ID" value="HIU94351.1"/>
    <property type="molecule type" value="Genomic_DNA"/>
</dbReference>
<keyword evidence="5 6" id="KW-0804">Transcription</keyword>
<comment type="function">
    <text evidence="6">Involved in transcription antitermination. Required for transcription of ribosomal RNA (rRNA) genes. Binds specifically to the boxA antiterminator sequence of the ribosomal RNA (rrn) operons.</text>
</comment>
<reference evidence="8" key="2">
    <citation type="journal article" date="2021" name="PeerJ">
        <title>Extensive microbial diversity within the chicken gut microbiome revealed by metagenomics and culture.</title>
        <authorList>
            <person name="Gilroy R."/>
            <person name="Ravi A."/>
            <person name="Getino M."/>
            <person name="Pursley I."/>
            <person name="Horton D.L."/>
            <person name="Alikhan N.F."/>
            <person name="Baker D."/>
            <person name="Gharbi K."/>
            <person name="Hall N."/>
            <person name="Watson M."/>
            <person name="Adriaenssens E.M."/>
            <person name="Foster-Nyarko E."/>
            <person name="Jarju S."/>
            <person name="Secka A."/>
            <person name="Antonio M."/>
            <person name="Oren A."/>
            <person name="Chaudhuri R.R."/>
            <person name="La Ragione R."/>
            <person name="Hildebrand F."/>
            <person name="Pallen M.J."/>
        </authorList>
    </citation>
    <scope>NUCLEOTIDE SEQUENCE</scope>
    <source>
        <strain evidence="8">ChiGjej2B2-16831</strain>
    </source>
</reference>
<gene>
    <name evidence="6 8" type="primary">nusB</name>
    <name evidence="8" type="ORF">IAD24_04255</name>
</gene>
<dbReference type="Gene3D" id="1.10.940.10">
    <property type="entry name" value="NusB-like"/>
    <property type="match status" value="1"/>
</dbReference>
<evidence type="ECO:0000259" key="7">
    <source>
        <dbReference type="Pfam" id="PF01029"/>
    </source>
</evidence>
<sequence length="139" mass="14588">MSRSLAREVAMKLAYSRLLGGEDTPAAVLEKSGEAEPLSVEDAAFAEALAAGVEARADELDAVIAAHAIDWSIGRIARVDLSILRIAVYEMLYRDDVPCGAAINEAVELAKRFGGEKSSAFVNGILGAVARERCAAPVG</sequence>
<evidence type="ECO:0000256" key="3">
    <source>
        <dbReference type="ARBA" id="ARBA00022884"/>
    </source>
</evidence>
<feature type="domain" description="NusB/RsmB/TIM44" evidence="7">
    <location>
        <begin position="6"/>
        <end position="131"/>
    </location>
</feature>
<evidence type="ECO:0000256" key="4">
    <source>
        <dbReference type="ARBA" id="ARBA00023015"/>
    </source>
</evidence>
<dbReference type="NCBIfam" id="TIGR01951">
    <property type="entry name" value="nusB"/>
    <property type="match status" value="1"/>
</dbReference>
<accession>A0A9D1N486</accession>
<dbReference type="InterPro" id="IPR006027">
    <property type="entry name" value="NusB_RsmB_TIM44"/>
</dbReference>
<dbReference type="HAMAP" id="MF_00073">
    <property type="entry name" value="NusB"/>
    <property type="match status" value="1"/>
</dbReference>
<evidence type="ECO:0000256" key="5">
    <source>
        <dbReference type="ARBA" id="ARBA00023163"/>
    </source>
</evidence>
<evidence type="ECO:0000313" key="8">
    <source>
        <dbReference type="EMBL" id="HIU94351.1"/>
    </source>
</evidence>
<dbReference type="GO" id="GO:0005829">
    <property type="term" value="C:cytosol"/>
    <property type="evidence" value="ECO:0007669"/>
    <property type="project" value="TreeGrafter"/>
</dbReference>
<dbReference type="InterPro" id="IPR011605">
    <property type="entry name" value="NusB_fam"/>
</dbReference>
<reference evidence="8" key="1">
    <citation type="submission" date="2020-10" db="EMBL/GenBank/DDBJ databases">
        <authorList>
            <person name="Gilroy R."/>
        </authorList>
    </citation>
    <scope>NUCLEOTIDE SEQUENCE</scope>
    <source>
        <strain evidence="8">ChiGjej2B2-16831</strain>
    </source>
</reference>
<dbReference type="Proteomes" id="UP000824128">
    <property type="component" value="Unassembled WGS sequence"/>
</dbReference>
<evidence type="ECO:0000313" key="9">
    <source>
        <dbReference type="Proteomes" id="UP000824128"/>
    </source>
</evidence>
<protein>
    <recommendedName>
        <fullName evidence="6">Transcription antitermination protein NusB</fullName>
    </recommendedName>
    <alternativeName>
        <fullName evidence="6">Antitermination factor NusB</fullName>
    </alternativeName>
</protein>
<keyword evidence="3 6" id="KW-0694">RNA-binding</keyword>
<comment type="caution">
    <text evidence="8">The sequence shown here is derived from an EMBL/GenBank/DDBJ whole genome shotgun (WGS) entry which is preliminary data.</text>
</comment>
<keyword evidence="4 6" id="KW-0805">Transcription regulation</keyword>